<sequence length="183" mass="19515">MRSRFHLATLVVASAALLVGCSTTTSEDDVLADLGLDGLTGQEIVTQLDASTESRPLDFTASVREDEVLVGDGTTEIAVPLDDNQFYVSIAPYIETTHECYFHSLATCQGELVDEPVDVRITDADGAVLVEESATTYANGFVGYWLPEDVEGTIEITQGDLSGNVPFSTTEGSPTCVTTLQLT</sequence>
<name>A0A2A9ECR4_9MICO</name>
<comment type="caution">
    <text evidence="1">The sequence shown here is derived from an EMBL/GenBank/DDBJ whole genome shotgun (WGS) entry which is preliminary data.</text>
</comment>
<organism evidence="1 2">
    <name type="scientific">Flavimobilis soli</name>
    <dbReference type="NCBI Taxonomy" id="442709"/>
    <lineage>
        <taxon>Bacteria</taxon>
        <taxon>Bacillati</taxon>
        <taxon>Actinomycetota</taxon>
        <taxon>Actinomycetes</taxon>
        <taxon>Micrococcales</taxon>
        <taxon>Jonesiaceae</taxon>
        <taxon>Flavimobilis</taxon>
    </lineage>
</organism>
<reference evidence="1 2" key="1">
    <citation type="submission" date="2017-10" db="EMBL/GenBank/DDBJ databases">
        <title>Sequencing the genomes of 1000 actinobacteria strains.</title>
        <authorList>
            <person name="Klenk H.-P."/>
        </authorList>
    </citation>
    <scope>NUCLEOTIDE SEQUENCE [LARGE SCALE GENOMIC DNA]</scope>
    <source>
        <strain evidence="1 2">DSM 21574</strain>
    </source>
</reference>
<evidence type="ECO:0000313" key="2">
    <source>
        <dbReference type="Proteomes" id="UP000221394"/>
    </source>
</evidence>
<dbReference type="Gene3D" id="2.60.40.3700">
    <property type="match status" value="1"/>
</dbReference>
<dbReference type="AlphaFoldDB" id="A0A2A9ECR4"/>
<evidence type="ECO:0000313" key="1">
    <source>
        <dbReference type="EMBL" id="PFG36416.1"/>
    </source>
</evidence>
<dbReference type="NCBIfam" id="NF038094">
    <property type="entry name" value="CueP_fam"/>
    <property type="match status" value="1"/>
</dbReference>
<dbReference type="PROSITE" id="PS51257">
    <property type="entry name" value="PROKAR_LIPOPROTEIN"/>
    <property type="match status" value="1"/>
</dbReference>
<dbReference type="OrthoDB" id="73040at2"/>
<dbReference type="Pfam" id="PF21172">
    <property type="entry name" value="CueP"/>
    <property type="match status" value="1"/>
</dbReference>
<evidence type="ECO:0008006" key="3">
    <source>
        <dbReference type="Google" id="ProtNLM"/>
    </source>
</evidence>
<gene>
    <name evidence="1" type="ORF">ATL41_1138</name>
</gene>
<proteinExistence type="predicted"/>
<keyword evidence="2" id="KW-1185">Reference proteome</keyword>
<protein>
    <recommendedName>
        <fullName evidence="3">CueP family metal-binding protein</fullName>
    </recommendedName>
</protein>
<dbReference type="RefSeq" id="WP_098458945.1">
    <property type="nucleotide sequence ID" value="NZ_PDJH01000001.1"/>
</dbReference>
<accession>A0A2A9ECR4</accession>
<dbReference type="Proteomes" id="UP000221394">
    <property type="component" value="Unassembled WGS sequence"/>
</dbReference>
<dbReference type="InterPro" id="IPR047808">
    <property type="entry name" value="CueP-like"/>
</dbReference>
<dbReference type="EMBL" id="PDJH01000001">
    <property type="protein sequence ID" value="PFG36416.1"/>
    <property type="molecule type" value="Genomic_DNA"/>
</dbReference>